<dbReference type="SMART" id="SM00363">
    <property type="entry name" value="S4"/>
    <property type="match status" value="1"/>
</dbReference>
<evidence type="ECO:0000313" key="10">
    <source>
        <dbReference type="EMBL" id="PSW23339.1"/>
    </source>
</evidence>
<dbReference type="SUPFAM" id="SSF55120">
    <property type="entry name" value="Pseudouridine synthase"/>
    <property type="match status" value="1"/>
</dbReference>
<dbReference type="FunFam" id="3.30.70.1560:FF:000002">
    <property type="entry name" value="Pseudouridine synthase"/>
    <property type="match status" value="1"/>
</dbReference>
<dbReference type="RefSeq" id="WP_048900943.1">
    <property type="nucleotide sequence ID" value="NZ_AP024852.1"/>
</dbReference>
<dbReference type="NCBIfam" id="NF007784">
    <property type="entry name" value="PRK10475.1"/>
    <property type="match status" value="1"/>
</dbReference>
<dbReference type="Gene3D" id="3.30.70.580">
    <property type="entry name" value="Pseudouridine synthase I, catalytic domain, N-terminal subdomain"/>
    <property type="match status" value="1"/>
</dbReference>
<dbReference type="CDD" id="cd02554">
    <property type="entry name" value="PseudoU_synth_RluF"/>
    <property type="match status" value="1"/>
</dbReference>
<dbReference type="PANTHER" id="PTHR47683:SF2">
    <property type="entry name" value="RNA-BINDING S4 DOMAIN-CONTAINING PROTEIN"/>
    <property type="match status" value="1"/>
</dbReference>
<evidence type="ECO:0000256" key="7">
    <source>
        <dbReference type="RuleBase" id="RU003887"/>
    </source>
</evidence>
<dbReference type="GO" id="GO:0000455">
    <property type="term" value="P:enzyme-directed rRNA pseudouridine synthesis"/>
    <property type="evidence" value="ECO:0007669"/>
    <property type="project" value="UniProtKB-ARBA"/>
</dbReference>
<dbReference type="PROSITE" id="PS01149">
    <property type="entry name" value="PSI_RSU"/>
    <property type="match status" value="1"/>
</dbReference>
<feature type="compositionally biased region" description="Basic and acidic residues" evidence="8">
    <location>
        <begin position="284"/>
        <end position="316"/>
    </location>
</feature>
<dbReference type="EC" id="5.4.99.-" evidence="7"/>
<evidence type="ECO:0000256" key="3">
    <source>
        <dbReference type="ARBA" id="ARBA00023235"/>
    </source>
</evidence>
<feature type="compositionally biased region" description="Polar residues" evidence="8">
    <location>
        <begin position="355"/>
        <end position="379"/>
    </location>
</feature>
<dbReference type="FunFam" id="3.10.290.10:FF:000003">
    <property type="entry name" value="Pseudouridine synthase"/>
    <property type="match status" value="1"/>
</dbReference>
<dbReference type="GO" id="GO:0160138">
    <property type="term" value="F:23S rRNA pseudouridine(2604) synthase activity"/>
    <property type="evidence" value="ECO:0007669"/>
    <property type="project" value="UniProtKB-EC"/>
</dbReference>
<feature type="compositionally biased region" description="Basic residues" evidence="8">
    <location>
        <begin position="393"/>
        <end position="402"/>
    </location>
</feature>
<feature type="compositionally biased region" description="Basic and acidic residues" evidence="8">
    <location>
        <begin position="253"/>
        <end position="277"/>
    </location>
</feature>
<evidence type="ECO:0000256" key="2">
    <source>
        <dbReference type="ARBA" id="ARBA00022552"/>
    </source>
</evidence>
<dbReference type="STRING" id="680026.AB733_23285"/>
<evidence type="ECO:0000256" key="6">
    <source>
        <dbReference type="PROSITE-ProRule" id="PRU00182"/>
    </source>
</evidence>
<dbReference type="CDD" id="cd00165">
    <property type="entry name" value="S4"/>
    <property type="match status" value="1"/>
</dbReference>
<dbReference type="EMBL" id="PYLZ01000009">
    <property type="protein sequence ID" value="PSW23339.1"/>
    <property type="molecule type" value="Genomic_DNA"/>
</dbReference>
<reference evidence="10 11" key="1">
    <citation type="submission" date="2018-01" db="EMBL/GenBank/DDBJ databases">
        <title>Whole genome sequencing of Histamine producing bacteria.</title>
        <authorList>
            <person name="Butler K."/>
        </authorList>
    </citation>
    <scope>NUCLEOTIDE SEQUENCE [LARGE SCALE GENOMIC DNA]</scope>
    <source>
        <strain evidence="10 11">DSM 24669</strain>
    </source>
</reference>
<dbReference type="PANTHER" id="PTHR47683">
    <property type="entry name" value="PSEUDOURIDINE SYNTHASE FAMILY PROTEIN-RELATED"/>
    <property type="match status" value="1"/>
</dbReference>
<dbReference type="InterPro" id="IPR018496">
    <property type="entry name" value="PsdUridine_synth_RsuA/RluB_CS"/>
</dbReference>
<dbReference type="Pfam" id="PF01479">
    <property type="entry name" value="S4"/>
    <property type="match status" value="1"/>
</dbReference>
<dbReference type="OrthoDB" id="9807213at2"/>
<keyword evidence="11" id="KW-1185">Reference proteome</keyword>
<dbReference type="InterPro" id="IPR020103">
    <property type="entry name" value="PsdUridine_synth_cat_dom_sf"/>
</dbReference>
<keyword evidence="6" id="KW-0694">RNA-binding</keyword>
<gene>
    <name evidence="10" type="ORF">C9I94_17115</name>
</gene>
<sequence>MSQNQTPNNQSQNDTKAVRLNKFISDTGFCSRREADKLIDQGRVTINGNEPEMGTKVQPNDEVLVDGRPLRAKEAPIYIALNKPTGVTCTTERHIKDNIVDFIGHRKRIFPIGRLDKFSDGLIFMTNDGDIVNKILRAGNNHEKEYVVRVNRIITDEFITKMGSGVEILDTVTLPCKVVKETDFSFRIVLTQGLNRQIRRMVEALGYEVYKLRRVRIMNITIDGLPNGKWRYMTDAEMAEIHAMIDGQSGTEEASRTDGKGQKIAKATDAKLFDSRQQEAQQRSNERTGRNERSSFKTYKGKGERSRFDRGEERSGSRRSNNGSRDGYRSGANQGSDRNDRDARGTRDGQRTEQGRSQNRSQGYSQERLQGKGNNNSRSEAPRGRKPVSSGIKKWKSKKESE</sequence>
<feature type="compositionally biased region" description="Basic and acidic residues" evidence="8">
    <location>
        <begin position="337"/>
        <end position="354"/>
    </location>
</feature>
<evidence type="ECO:0000256" key="5">
    <source>
        <dbReference type="ARBA" id="ARBA00036535"/>
    </source>
</evidence>
<evidence type="ECO:0000313" key="11">
    <source>
        <dbReference type="Proteomes" id="UP000240481"/>
    </source>
</evidence>
<dbReference type="Gene3D" id="3.10.290.10">
    <property type="entry name" value="RNA-binding S4 domain"/>
    <property type="match status" value="1"/>
</dbReference>
<dbReference type="InterPro" id="IPR020094">
    <property type="entry name" value="TruA/RsuA/RluB/E/F_N"/>
</dbReference>
<keyword evidence="3 7" id="KW-0413">Isomerase</keyword>
<dbReference type="InterPro" id="IPR036986">
    <property type="entry name" value="S4_RNA-bd_sf"/>
</dbReference>
<evidence type="ECO:0000256" key="8">
    <source>
        <dbReference type="SAM" id="MobiDB-lite"/>
    </source>
</evidence>
<comment type="catalytic activity">
    <reaction evidence="5">
        <text>uridine(2604) in 23S rRNA = pseudouridine(2604) in 23S rRNA</text>
        <dbReference type="Rhea" id="RHEA:38875"/>
        <dbReference type="Rhea" id="RHEA-COMP:10093"/>
        <dbReference type="Rhea" id="RHEA-COMP:10094"/>
        <dbReference type="ChEBI" id="CHEBI:65314"/>
        <dbReference type="ChEBI" id="CHEBI:65315"/>
        <dbReference type="EC" id="5.4.99.21"/>
    </reaction>
</comment>
<dbReference type="InterPro" id="IPR002942">
    <property type="entry name" value="S4_RNA-bd"/>
</dbReference>
<dbReference type="AlphaFoldDB" id="A0A0J8V594"/>
<dbReference type="GO" id="GO:0003723">
    <property type="term" value="F:RNA binding"/>
    <property type="evidence" value="ECO:0007669"/>
    <property type="project" value="UniProtKB-KW"/>
</dbReference>
<dbReference type="Pfam" id="PF00849">
    <property type="entry name" value="PseudoU_synth_2"/>
    <property type="match status" value="1"/>
</dbReference>
<comment type="catalytic activity">
    <reaction evidence="4">
        <text>uridine(35) in tRNA(Tyr) = pseudouridine(35) in tRNA(Tyr)</text>
        <dbReference type="Rhea" id="RHEA:60556"/>
        <dbReference type="Rhea" id="RHEA-COMP:15607"/>
        <dbReference type="Rhea" id="RHEA-COMP:15608"/>
        <dbReference type="ChEBI" id="CHEBI:65314"/>
        <dbReference type="ChEBI" id="CHEBI:65315"/>
    </reaction>
</comment>
<name>A0A0J8V594_9GAMM</name>
<proteinExistence type="inferred from homology"/>
<feature type="region of interest" description="Disordered" evidence="8">
    <location>
        <begin position="246"/>
        <end position="402"/>
    </location>
</feature>
<evidence type="ECO:0000256" key="4">
    <source>
        <dbReference type="ARBA" id="ARBA00036390"/>
    </source>
</evidence>
<dbReference type="InterPro" id="IPR042092">
    <property type="entry name" value="PsdUridine_s_RsuA/RluB/E/F_cat"/>
</dbReference>
<organism evidence="10 11">
    <name type="scientific">Photobacterium swingsii</name>
    <dbReference type="NCBI Taxonomy" id="680026"/>
    <lineage>
        <taxon>Bacteria</taxon>
        <taxon>Pseudomonadati</taxon>
        <taxon>Pseudomonadota</taxon>
        <taxon>Gammaproteobacteria</taxon>
        <taxon>Vibrionales</taxon>
        <taxon>Vibrionaceae</taxon>
        <taxon>Photobacterium</taxon>
    </lineage>
</organism>
<comment type="caution">
    <text evidence="10">The sequence shown here is derived from an EMBL/GenBank/DDBJ whole genome shotgun (WGS) entry which is preliminary data.</text>
</comment>
<dbReference type="SUPFAM" id="SSF55174">
    <property type="entry name" value="Alpha-L RNA-binding motif"/>
    <property type="match status" value="1"/>
</dbReference>
<dbReference type="NCBIfam" id="TIGR00093">
    <property type="entry name" value="pseudouridine synthase"/>
    <property type="match status" value="1"/>
</dbReference>
<accession>A0A0J8V594</accession>
<evidence type="ECO:0000256" key="1">
    <source>
        <dbReference type="ARBA" id="ARBA00008348"/>
    </source>
</evidence>
<dbReference type="InterPro" id="IPR006145">
    <property type="entry name" value="PsdUridine_synth_RsuA/RluA"/>
</dbReference>
<keyword evidence="2" id="KW-0698">rRNA processing</keyword>
<dbReference type="PROSITE" id="PS50889">
    <property type="entry name" value="S4"/>
    <property type="match status" value="1"/>
</dbReference>
<dbReference type="Proteomes" id="UP000240481">
    <property type="component" value="Unassembled WGS sequence"/>
</dbReference>
<evidence type="ECO:0000259" key="9">
    <source>
        <dbReference type="SMART" id="SM00363"/>
    </source>
</evidence>
<dbReference type="Gene3D" id="3.30.70.1560">
    <property type="entry name" value="Alpha-L RNA-binding motif"/>
    <property type="match status" value="1"/>
</dbReference>
<protein>
    <recommendedName>
        <fullName evidence="7">Pseudouridine synthase</fullName>
        <ecNumber evidence="7">5.4.99.-</ecNumber>
    </recommendedName>
</protein>
<dbReference type="InterPro" id="IPR050343">
    <property type="entry name" value="RsuA_PseudoU_synthase"/>
</dbReference>
<comment type="similarity">
    <text evidence="1 7">Belongs to the pseudouridine synthase RsuA family.</text>
</comment>
<feature type="domain" description="RNA-binding S4" evidence="9">
    <location>
        <begin position="18"/>
        <end position="75"/>
    </location>
</feature>
<feature type="compositionally biased region" description="Low complexity" evidence="8">
    <location>
        <begin position="318"/>
        <end position="331"/>
    </location>
</feature>
<dbReference type="InterPro" id="IPR000748">
    <property type="entry name" value="PsdUridine_synth_RsuA/RluB/E/F"/>
</dbReference>